<keyword evidence="1" id="KW-1133">Transmembrane helix</keyword>
<proteinExistence type="predicted"/>
<organism evidence="2 3">
    <name type="scientific">Actinomadura yumaensis</name>
    <dbReference type="NCBI Taxonomy" id="111807"/>
    <lineage>
        <taxon>Bacteria</taxon>
        <taxon>Bacillati</taxon>
        <taxon>Actinomycetota</taxon>
        <taxon>Actinomycetes</taxon>
        <taxon>Streptosporangiales</taxon>
        <taxon>Thermomonosporaceae</taxon>
        <taxon>Actinomadura</taxon>
    </lineage>
</organism>
<evidence type="ECO:0000313" key="2">
    <source>
        <dbReference type="EMBL" id="MFC6880288.1"/>
    </source>
</evidence>
<protein>
    <submittedName>
        <fullName evidence="2">Uncharacterized protein</fullName>
    </submittedName>
</protein>
<gene>
    <name evidence="2" type="ORF">ACFQKB_10990</name>
</gene>
<comment type="caution">
    <text evidence="2">The sequence shown here is derived from an EMBL/GenBank/DDBJ whole genome shotgun (WGS) entry which is preliminary data.</text>
</comment>
<feature type="transmembrane region" description="Helical" evidence="1">
    <location>
        <begin position="65"/>
        <end position="85"/>
    </location>
</feature>
<evidence type="ECO:0000256" key="1">
    <source>
        <dbReference type="SAM" id="Phobius"/>
    </source>
</evidence>
<dbReference type="Proteomes" id="UP001596380">
    <property type="component" value="Unassembled WGS sequence"/>
</dbReference>
<dbReference type="EMBL" id="JBHSXS010000004">
    <property type="protein sequence ID" value="MFC6880288.1"/>
    <property type="molecule type" value="Genomic_DNA"/>
</dbReference>
<evidence type="ECO:0000313" key="3">
    <source>
        <dbReference type="Proteomes" id="UP001596380"/>
    </source>
</evidence>
<accession>A0ABW2CGM6</accession>
<keyword evidence="3" id="KW-1185">Reference proteome</keyword>
<keyword evidence="1" id="KW-0472">Membrane</keyword>
<reference evidence="3" key="1">
    <citation type="journal article" date="2019" name="Int. J. Syst. Evol. Microbiol.">
        <title>The Global Catalogue of Microorganisms (GCM) 10K type strain sequencing project: providing services to taxonomists for standard genome sequencing and annotation.</title>
        <authorList>
            <consortium name="The Broad Institute Genomics Platform"/>
            <consortium name="The Broad Institute Genome Sequencing Center for Infectious Disease"/>
            <person name="Wu L."/>
            <person name="Ma J."/>
        </authorList>
    </citation>
    <scope>NUCLEOTIDE SEQUENCE [LARGE SCALE GENOMIC DNA]</scope>
    <source>
        <strain evidence="3">JCM 3369</strain>
    </source>
</reference>
<sequence>MTEYRSRGGVAMGMYPVGDEPILFQIGDIAVTNSWVIVPHGRFPLRGTVWNVQDSTQVTEGIPPVAIVLTIIFVWFCLLGLLFLLMKERKYSGFVAVTVTGPGFHHMVQLPPGPQSGGWATQMVAQARSMAAVAPPL</sequence>
<name>A0ABW2CGM6_9ACTN</name>
<keyword evidence="1" id="KW-0812">Transmembrane</keyword>